<organism evidence="3">
    <name type="scientific">Perkinsus marinus (strain ATCC 50983 / TXsc)</name>
    <dbReference type="NCBI Taxonomy" id="423536"/>
    <lineage>
        <taxon>Eukaryota</taxon>
        <taxon>Sar</taxon>
        <taxon>Alveolata</taxon>
        <taxon>Perkinsozoa</taxon>
        <taxon>Perkinsea</taxon>
        <taxon>Perkinsida</taxon>
        <taxon>Perkinsidae</taxon>
        <taxon>Perkinsus</taxon>
    </lineage>
</organism>
<keyword evidence="3" id="KW-1185">Reference proteome</keyword>
<proteinExistence type="predicted"/>
<gene>
    <name evidence="2" type="ORF">Pmar_PMAR008125</name>
</gene>
<dbReference type="Proteomes" id="UP000007800">
    <property type="component" value="Unassembled WGS sequence"/>
</dbReference>
<dbReference type="GeneID" id="9062901"/>
<evidence type="ECO:0000313" key="3">
    <source>
        <dbReference type="Proteomes" id="UP000007800"/>
    </source>
</evidence>
<sequence>NSPVSESVGVLSGALNLCETSREGKGSHDELVDHSLGQALQQNDPPIEAS</sequence>
<dbReference type="RefSeq" id="XP_002785767.1">
    <property type="nucleotide sequence ID" value="XM_002785721.1"/>
</dbReference>
<reference evidence="2 3" key="1">
    <citation type="submission" date="2008-07" db="EMBL/GenBank/DDBJ databases">
        <authorList>
            <person name="El-Sayed N."/>
            <person name="Caler E."/>
            <person name="Inman J."/>
            <person name="Amedeo P."/>
            <person name="Hass B."/>
            <person name="Wortman J."/>
        </authorList>
    </citation>
    <scope>NUCLEOTIDE SEQUENCE [LARGE SCALE GENOMIC DNA]</scope>
    <source>
        <strain evidence="3">ATCC 50983 / TXsc</strain>
    </source>
</reference>
<feature type="non-terminal residue" evidence="2">
    <location>
        <position position="50"/>
    </location>
</feature>
<feature type="region of interest" description="Disordered" evidence="1">
    <location>
        <begin position="21"/>
        <end position="50"/>
    </location>
</feature>
<dbReference type="EMBL" id="GG672055">
    <property type="protein sequence ID" value="EER17563.1"/>
    <property type="molecule type" value="Genomic_DNA"/>
</dbReference>
<protein>
    <submittedName>
        <fullName evidence="2">Uncharacterized protein</fullName>
    </submittedName>
</protein>
<feature type="compositionally biased region" description="Basic and acidic residues" evidence="1">
    <location>
        <begin position="21"/>
        <end position="33"/>
    </location>
</feature>
<dbReference type="AlphaFoldDB" id="C5KDD0"/>
<dbReference type="InParanoid" id="C5KDD0"/>
<evidence type="ECO:0000313" key="2">
    <source>
        <dbReference type="EMBL" id="EER17563.1"/>
    </source>
</evidence>
<feature type="non-terminal residue" evidence="2">
    <location>
        <position position="1"/>
    </location>
</feature>
<accession>C5KDD0</accession>
<evidence type="ECO:0000256" key="1">
    <source>
        <dbReference type="SAM" id="MobiDB-lite"/>
    </source>
</evidence>
<name>C5KDD0_PERM5</name>